<organism evidence="1">
    <name type="scientific">uncultured Aureispira sp</name>
    <dbReference type="NCBI Taxonomy" id="1331704"/>
    <lineage>
        <taxon>Bacteria</taxon>
        <taxon>Pseudomonadati</taxon>
        <taxon>Bacteroidota</taxon>
        <taxon>Saprospiria</taxon>
        <taxon>Saprospirales</taxon>
        <taxon>Saprospiraceae</taxon>
        <taxon>Aureispira</taxon>
        <taxon>environmental samples</taxon>
    </lineage>
</organism>
<proteinExistence type="predicted"/>
<reference evidence="1" key="1">
    <citation type="submission" date="2020-01" db="EMBL/GenBank/DDBJ databases">
        <authorList>
            <person name="Meier V. D."/>
            <person name="Meier V D."/>
        </authorList>
    </citation>
    <scope>NUCLEOTIDE SEQUENCE</scope>
    <source>
        <strain evidence="1">HLG_WM_MAG_10</strain>
    </source>
</reference>
<dbReference type="AlphaFoldDB" id="A0A6S6SAX8"/>
<gene>
    <name evidence="1" type="ORF">HELGO_WM30061</name>
</gene>
<sequence>MINELIQYLVTFDPAYQALSIDAKTNYKTL</sequence>
<dbReference type="EMBL" id="CACVAQ010000050">
    <property type="protein sequence ID" value="CAA6800102.1"/>
    <property type="molecule type" value="Genomic_DNA"/>
</dbReference>
<accession>A0A6S6SAX8</accession>
<evidence type="ECO:0000313" key="1">
    <source>
        <dbReference type="EMBL" id="CAA6800102.1"/>
    </source>
</evidence>
<name>A0A6S6SAX8_9BACT</name>
<protein>
    <submittedName>
        <fullName evidence="1">Uncharacterized protein</fullName>
    </submittedName>
</protein>